<dbReference type="RefSeq" id="WP_069688539.1">
    <property type="nucleotide sequence ID" value="NZ_CP017147.1"/>
</dbReference>
<dbReference type="EMBL" id="CP017147">
    <property type="protein sequence ID" value="AOO79316.1"/>
    <property type="molecule type" value="Genomic_DNA"/>
</dbReference>
<name>A0A1D7TW52_9HYPH</name>
<gene>
    <name evidence="1" type="ORF">BHK69_01310</name>
</gene>
<proteinExistence type="predicted"/>
<dbReference type="SUPFAM" id="SSF53187">
    <property type="entry name" value="Zn-dependent exopeptidases"/>
    <property type="match status" value="1"/>
</dbReference>
<evidence type="ECO:0000313" key="1">
    <source>
        <dbReference type="EMBL" id="AOO79316.1"/>
    </source>
</evidence>
<dbReference type="Gene3D" id="3.40.630.40">
    <property type="entry name" value="Zn-dependent exopeptidases"/>
    <property type="match status" value="1"/>
</dbReference>
<dbReference type="PIRSF" id="PIRSF029730">
    <property type="entry name" value="UCP029730"/>
    <property type="match status" value="1"/>
</dbReference>
<evidence type="ECO:0000313" key="2">
    <source>
        <dbReference type="Proteomes" id="UP000094969"/>
    </source>
</evidence>
<dbReference type="Proteomes" id="UP000094969">
    <property type="component" value="Chromosome"/>
</dbReference>
<dbReference type="KEGG" id="bvv:BHK69_01310"/>
<dbReference type="GO" id="GO:0016787">
    <property type="term" value="F:hydrolase activity"/>
    <property type="evidence" value="ECO:0007669"/>
    <property type="project" value="UniProtKB-KW"/>
</dbReference>
<dbReference type="OrthoDB" id="9815326at2"/>
<protein>
    <submittedName>
        <fullName evidence="1">N-formylglutamate amidohydrolase</fullName>
    </submittedName>
</protein>
<dbReference type="AlphaFoldDB" id="A0A1D7TW52"/>
<accession>A0A1D7TW52</accession>
<keyword evidence="1" id="KW-0378">Hydrolase</keyword>
<reference evidence="1 2" key="1">
    <citation type="journal article" date="2015" name="Antonie Van Leeuwenhoek">
        <title>Bosea vaviloviae sp. nov., a new species of slow-growing rhizobia isolated from nodules of the relict species Vavilovia formosa (Stev.) Fed.</title>
        <authorList>
            <person name="Safronova V.I."/>
            <person name="Kuznetsova I.G."/>
            <person name="Sazanova A.L."/>
            <person name="Kimeklis A.K."/>
            <person name="Belimov A.A."/>
            <person name="Andronov E.E."/>
            <person name="Pinaev A.G."/>
            <person name="Chizhevskaya E.P."/>
            <person name="Pukhaev A.R."/>
            <person name="Popov K.P."/>
            <person name="Willems A."/>
            <person name="Tikhonovich I.A."/>
        </authorList>
    </citation>
    <scope>NUCLEOTIDE SEQUENCE [LARGE SCALE GENOMIC DNA]</scope>
    <source>
        <strain evidence="1 2">Vaf18</strain>
    </source>
</reference>
<dbReference type="STRING" id="1526658.BHK69_01310"/>
<sequence length="272" mass="29022">MRIDPAETQPAKTRPAIALKPAVLRAPGEVEVIPGDLASGILLICDHATNAIPPELDSLGLPPAQLERHIAYDIGAAEMTRAMARALNAPAVLSNFSRLLIDPNRGLDDPTLVMRLSDGAIVPGNRHIDQAGITERVARYYEPYDAAIDAAVDAALAAGHPPAIVSLHSFTPFWKAAARPWHVGVLWDGEGALSQLLIAALQREGDLVVGDNEPYRGGLPGDTIDRHATRRGLHETLIELRQDLIASDATARDWGERLAAILPGCLASLRAG</sequence>
<organism evidence="1 2">
    <name type="scientific">Bosea vaviloviae</name>
    <dbReference type="NCBI Taxonomy" id="1526658"/>
    <lineage>
        <taxon>Bacteria</taxon>
        <taxon>Pseudomonadati</taxon>
        <taxon>Pseudomonadota</taxon>
        <taxon>Alphaproteobacteria</taxon>
        <taxon>Hyphomicrobiales</taxon>
        <taxon>Boseaceae</taxon>
        <taxon>Bosea</taxon>
    </lineage>
</organism>
<keyword evidence="2" id="KW-1185">Reference proteome</keyword>
<dbReference type="InterPro" id="IPR007709">
    <property type="entry name" value="N-FG_amidohydro"/>
</dbReference>
<dbReference type="InterPro" id="IPR011227">
    <property type="entry name" value="UCP029730"/>
</dbReference>
<dbReference type="Pfam" id="PF05013">
    <property type="entry name" value="FGase"/>
    <property type="match status" value="1"/>
</dbReference>